<dbReference type="KEGG" id="sur:STAUR_0724"/>
<protein>
    <submittedName>
        <fullName evidence="1">Uncharacterized protein</fullName>
    </submittedName>
</protein>
<evidence type="ECO:0000313" key="1">
    <source>
        <dbReference type="EMBL" id="ADO68528.1"/>
    </source>
</evidence>
<evidence type="ECO:0000313" key="2">
    <source>
        <dbReference type="Proteomes" id="UP000001351"/>
    </source>
</evidence>
<reference evidence="1 2" key="1">
    <citation type="journal article" date="2011" name="Mol. Biol. Evol.">
        <title>Comparative genomic analysis of fruiting body formation in Myxococcales.</title>
        <authorList>
            <person name="Huntley S."/>
            <person name="Hamann N."/>
            <person name="Wegener-Feldbrugge S."/>
            <person name="Treuner-Lange A."/>
            <person name="Kube M."/>
            <person name="Reinhardt R."/>
            <person name="Klages S."/>
            <person name="Muller R."/>
            <person name="Ronning C.M."/>
            <person name="Nierman W.C."/>
            <person name="Sogaard-Andersen L."/>
        </authorList>
    </citation>
    <scope>NUCLEOTIDE SEQUENCE [LARGE SCALE GENOMIC DNA]</scope>
    <source>
        <strain evidence="1 2">DW4/3-1</strain>
    </source>
</reference>
<dbReference type="HOGENOM" id="CLU_871287_0_0_7"/>
<keyword evidence="2" id="KW-1185">Reference proteome</keyword>
<dbReference type="EMBL" id="CP002271">
    <property type="protein sequence ID" value="ADO68528.1"/>
    <property type="molecule type" value="Genomic_DNA"/>
</dbReference>
<accession>E3FWL5</accession>
<organism evidence="1 2">
    <name type="scientific">Stigmatella aurantiaca (strain DW4/3-1)</name>
    <dbReference type="NCBI Taxonomy" id="378806"/>
    <lineage>
        <taxon>Bacteria</taxon>
        <taxon>Pseudomonadati</taxon>
        <taxon>Myxococcota</taxon>
        <taxon>Myxococcia</taxon>
        <taxon>Myxococcales</taxon>
        <taxon>Cystobacterineae</taxon>
        <taxon>Archangiaceae</taxon>
        <taxon>Stigmatella</taxon>
    </lineage>
</organism>
<dbReference type="Proteomes" id="UP000001351">
    <property type="component" value="Chromosome"/>
</dbReference>
<proteinExistence type="predicted"/>
<gene>
    <name evidence="1" type="ordered locus">STAUR_0724</name>
</gene>
<name>E3FWL5_STIAD</name>
<sequence>MASADYCGEATPNTLSGTPITLYHAGNVPTQTSGSVPGYVAGGPVREDYFFESAWALVDPISGQPVTSATLPFRVRTQAVCLTKKRWSTLPYDGLCMNNHGDTLQPSRVPDPRNPDVQAKYCEEYTRDELIQRGAVLFSYSKFLDAALYRFKHVTTGQYLTTSRISIHSLESHLHATLYQPDASVFSDAANYLLIDGFRYSYEGPLFRPETPTHLFEGIAVSPLLRYRSTSSPTRFITLVGGSDAAVPDGYVLDEVEGYTSASQNPPSSAAALHLYGNDTGDYLTTGDEAHLPEGYEPLTVTPMGYLPQLEHYAAPRPY</sequence>
<dbReference type="AlphaFoldDB" id="E3FWL5"/>